<dbReference type="Proteomes" id="UP000504618">
    <property type="component" value="Unplaced"/>
</dbReference>
<dbReference type="GO" id="GO:0016020">
    <property type="term" value="C:membrane"/>
    <property type="evidence" value="ECO:0007669"/>
    <property type="project" value="UniProtKB-SubCell"/>
</dbReference>
<evidence type="ECO:0000256" key="1">
    <source>
        <dbReference type="ARBA" id="ARBA00004167"/>
    </source>
</evidence>
<keyword evidence="4 5" id="KW-0472">Membrane</keyword>
<reference evidence="7" key="1">
    <citation type="submission" date="2025-08" db="UniProtKB">
        <authorList>
            <consortium name="RefSeq"/>
        </authorList>
    </citation>
    <scope>IDENTIFICATION</scope>
    <source>
        <tissue evidence="7">Whole body</tissue>
    </source>
</reference>
<name>A0A6J1QH57_9HYME</name>
<dbReference type="InterPro" id="IPR029208">
    <property type="entry name" value="COX14"/>
</dbReference>
<keyword evidence="6" id="KW-1185">Reference proteome</keyword>
<comment type="subcellular location">
    <subcellularLocation>
        <location evidence="1">Membrane</location>
        <topology evidence="1">Single-pass membrane protein</topology>
    </subcellularLocation>
</comment>
<protein>
    <submittedName>
        <fullName evidence="7">Uncharacterized protein LOC112460941</fullName>
    </submittedName>
</protein>
<dbReference type="GeneID" id="112460941"/>
<evidence type="ECO:0000256" key="4">
    <source>
        <dbReference type="ARBA" id="ARBA00023136"/>
    </source>
</evidence>
<organism evidence="6 7">
    <name type="scientific">Temnothorax curvispinosus</name>
    <dbReference type="NCBI Taxonomy" id="300111"/>
    <lineage>
        <taxon>Eukaryota</taxon>
        <taxon>Metazoa</taxon>
        <taxon>Ecdysozoa</taxon>
        <taxon>Arthropoda</taxon>
        <taxon>Hexapoda</taxon>
        <taxon>Insecta</taxon>
        <taxon>Pterygota</taxon>
        <taxon>Neoptera</taxon>
        <taxon>Endopterygota</taxon>
        <taxon>Hymenoptera</taxon>
        <taxon>Apocrita</taxon>
        <taxon>Aculeata</taxon>
        <taxon>Formicoidea</taxon>
        <taxon>Formicidae</taxon>
        <taxon>Myrmicinae</taxon>
        <taxon>Temnothorax</taxon>
    </lineage>
</organism>
<evidence type="ECO:0000313" key="6">
    <source>
        <dbReference type="Proteomes" id="UP000504618"/>
    </source>
</evidence>
<sequence>MDPGFQRRKRKERLYDKMHRGAVKVCMGVTVIAGLLIGYKAYEYFRYIRPLQLAQSKLTTDELLVEGRNIEESPDIKLST</sequence>
<evidence type="ECO:0000256" key="5">
    <source>
        <dbReference type="SAM" id="Phobius"/>
    </source>
</evidence>
<dbReference type="RefSeq" id="XP_024881672.1">
    <property type="nucleotide sequence ID" value="XM_025025904.1"/>
</dbReference>
<keyword evidence="2 5" id="KW-0812">Transmembrane</keyword>
<evidence type="ECO:0000313" key="7">
    <source>
        <dbReference type="RefSeq" id="XP_024881672.1"/>
    </source>
</evidence>
<dbReference type="OrthoDB" id="7961613at2759"/>
<evidence type="ECO:0000256" key="2">
    <source>
        <dbReference type="ARBA" id="ARBA00022692"/>
    </source>
</evidence>
<dbReference type="Pfam" id="PF14880">
    <property type="entry name" value="COX14"/>
    <property type="match status" value="1"/>
</dbReference>
<proteinExistence type="predicted"/>
<accession>A0A6J1QH57</accession>
<gene>
    <name evidence="7" type="primary">LOC112460941</name>
</gene>
<feature type="transmembrane region" description="Helical" evidence="5">
    <location>
        <begin position="21"/>
        <end position="42"/>
    </location>
</feature>
<evidence type="ECO:0000256" key="3">
    <source>
        <dbReference type="ARBA" id="ARBA00022989"/>
    </source>
</evidence>
<keyword evidence="3 5" id="KW-1133">Transmembrane helix</keyword>
<dbReference type="AlphaFoldDB" id="A0A6J1QH57"/>